<keyword evidence="1" id="KW-0472">Membrane</keyword>
<feature type="transmembrane region" description="Helical" evidence="1">
    <location>
        <begin position="20"/>
        <end position="38"/>
    </location>
</feature>
<organism evidence="2 3">
    <name type="scientific">Kibdelosporangium lantanae</name>
    <dbReference type="NCBI Taxonomy" id="1497396"/>
    <lineage>
        <taxon>Bacteria</taxon>
        <taxon>Bacillati</taxon>
        <taxon>Actinomycetota</taxon>
        <taxon>Actinomycetes</taxon>
        <taxon>Pseudonocardiales</taxon>
        <taxon>Pseudonocardiaceae</taxon>
        <taxon>Kibdelosporangium</taxon>
    </lineage>
</organism>
<keyword evidence="3" id="KW-1185">Reference proteome</keyword>
<evidence type="ECO:0000256" key="1">
    <source>
        <dbReference type="SAM" id="Phobius"/>
    </source>
</evidence>
<dbReference type="EMBL" id="JBHTIS010000085">
    <property type="protein sequence ID" value="MFD1044601.1"/>
    <property type="molecule type" value="Genomic_DNA"/>
</dbReference>
<protein>
    <recommendedName>
        <fullName evidence="4">MFS transporter</fullName>
    </recommendedName>
</protein>
<proteinExistence type="predicted"/>
<comment type="caution">
    <text evidence="2">The sequence shown here is derived from an EMBL/GenBank/DDBJ whole genome shotgun (WGS) entry which is preliminary data.</text>
</comment>
<reference evidence="3" key="1">
    <citation type="journal article" date="2019" name="Int. J. Syst. Evol. Microbiol.">
        <title>The Global Catalogue of Microorganisms (GCM) 10K type strain sequencing project: providing services to taxonomists for standard genome sequencing and annotation.</title>
        <authorList>
            <consortium name="The Broad Institute Genomics Platform"/>
            <consortium name="The Broad Institute Genome Sequencing Center for Infectious Disease"/>
            <person name="Wu L."/>
            <person name="Ma J."/>
        </authorList>
    </citation>
    <scope>NUCLEOTIDE SEQUENCE [LARGE SCALE GENOMIC DNA]</scope>
    <source>
        <strain evidence="3">JCM 31486</strain>
    </source>
</reference>
<feature type="non-terminal residue" evidence="2">
    <location>
        <position position="1"/>
    </location>
</feature>
<sequence length="91" mass="9813">LAAIGLFTLIALTSEEFRRLYRGLFTALVILAIGGFLFKLHGLRPWVFLALPAIAAKPAAARVATTMAFLKIANSLIPFVCGSRSSSGWFT</sequence>
<keyword evidence="1" id="KW-0812">Transmembrane</keyword>
<accession>A0ABW3M1P0</accession>
<name>A0ABW3M1P0_9PSEU</name>
<evidence type="ECO:0000313" key="2">
    <source>
        <dbReference type="EMBL" id="MFD1044601.1"/>
    </source>
</evidence>
<dbReference type="Proteomes" id="UP001597045">
    <property type="component" value="Unassembled WGS sequence"/>
</dbReference>
<keyword evidence="1" id="KW-1133">Transmembrane helix</keyword>
<gene>
    <name evidence="2" type="ORF">ACFQ1S_02825</name>
</gene>
<evidence type="ECO:0008006" key="4">
    <source>
        <dbReference type="Google" id="ProtNLM"/>
    </source>
</evidence>
<evidence type="ECO:0000313" key="3">
    <source>
        <dbReference type="Proteomes" id="UP001597045"/>
    </source>
</evidence>